<gene>
    <name evidence="2" type="ORF">MERR_LOCUS13422</name>
</gene>
<name>A0A6D2IDD4_9BRAS</name>
<sequence>MVFFGVYTNSRPWGPDEFLANAKLMQDIFFGDARKETSGGFVDGLTTSDSDDSCGNDPPGDPDVLEGFDGKVAALGKRRMVLCSTNDTFDHYVVTGDSLPDVKTEGLPQPRRSQAPLTDDDRPLEMVDDEEFDIPPIFDDTKYVTGDTRPGH</sequence>
<feature type="region of interest" description="Disordered" evidence="1">
    <location>
        <begin position="41"/>
        <end position="65"/>
    </location>
</feature>
<feature type="region of interest" description="Disordered" evidence="1">
    <location>
        <begin position="98"/>
        <end position="152"/>
    </location>
</feature>
<accession>A0A6D2IDD4</accession>
<keyword evidence="3" id="KW-1185">Reference proteome</keyword>
<evidence type="ECO:0000256" key="1">
    <source>
        <dbReference type="SAM" id="MobiDB-lite"/>
    </source>
</evidence>
<proteinExistence type="predicted"/>
<dbReference type="EMBL" id="CACVBM020001050">
    <property type="protein sequence ID" value="CAA7026187.1"/>
    <property type="molecule type" value="Genomic_DNA"/>
</dbReference>
<evidence type="ECO:0000313" key="2">
    <source>
        <dbReference type="EMBL" id="CAA7026187.1"/>
    </source>
</evidence>
<evidence type="ECO:0000313" key="3">
    <source>
        <dbReference type="Proteomes" id="UP000467841"/>
    </source>
</evidence>
<reference evidence="2" key="1">
    <citation type="submission" date="2020-01" db="EMBL/GenBank/DDBJ databases">
        <authorList>
            <person name="Mishra B."/>
        </authorList>
    </citation>
    <scope>NUCLEOTIDE SEQUENCE [LARGE SCALE GENOMIC DNA]</scope>
</reference>
<organism evidence="2 3">
    <name type="scientific">Microthlaspi erraticum</name>
    <dbReference type="NCBI Taxonomy" id="1685480"/>
    <lineage>
        <taxon>Eukaryota</taxon>
        <taxon>Viridiplantae</taxon>
        <taxon>Streptophyta</taxon>
        <taxon>Embryophyta</taxon>
        <taxon>Tracheophyta</taxon>
        <taxon>Spermatophyta</taxon>
        <taxon>Magnoliopsida</taxon>
        <taxon>eudicotyledons</taxon>
        <taxon>Gunneridae</taxon>
        <taxon>Pentapetalae</taxon>
        <taxon>rosids</taxon>
        <taxon>malvids</taxon>
        <taxon>Brassicales</taxon>
        <taxon>Brassicaceae</taxon>
        <taxon>Coluteocarpeae</taxon>
        <taxon>Microthlaspi</taxon>
    </lineage>
</organism>
<dbReference type="Proteomes" id="UP000467841">
    <property type="component" value="Unassembled WGS sequence"/>
</dbReference>
<comment type="caution">
    <text evidence="2">The sequence shown here is derived from an EMBL/GenBank/DDBJ whole genome shotgun (WGS) entry which is preliminary data.</text>
</comment>
<dbReference type="AlphaFoldDB" id="A0A6D2IDD4"/>
<protein>
    <submittedName>
        <fullName evidence="2">Uncharacterized protein</fullName>
    </submittedName>
</protein>